<comment type="caution">
    <text evidence="2">The sequence shown here is derived from an EMBL/GenBank/DDBJ whole genome shotgun (WGS) entry which is preliminary data.</text>
</comment>
<dbReference type="EMBL" id="SRLO01000248">
    <property type="protein sequence ID" value="TNN64672.1"/>
    <property type="molecule type" value="Genomic_DNA"/>
</dbReference>
<feature type="compositionally biased region" description="Basic and acidic residues" evidence="1">
    <location>
        <begin position="355"/>
        <end position="367"/>
    </location>
</feature>
<evidence type="ECO:0000313" key="2">
    <source>
        <dbReference type="EMBL" id="TNN64672.1"/>
    </source>
</evidence>
<gene>
    <name evidence="2" type="ORF">EYF80_025079</name>
</gene>
<sequence>MEHSEDPHTAVPACAVEQPLFTDAASLNPSLIRLFVAATHLSSSPVPSLTASARTPPALCPFNVRTTLPPPAQSQTKQAPSSPALNTFPGERRTEKTLAWCPYRTLKQAGLTSPHFPSGPPKAPTPQTLTLRSSEAEASHPFSWRSLCWDNLQTSRPYPVDSVVLEHTQRCTGFGARMQIEHRQDWTLACHERVIYKDWLAKEFQDIHCARCRACCRSIKLQTMGEAALTSHAGGAGHKAAVRKLREAEDVMLINADGQTNGSMELIEDSKEQVALCLQRDTLDRITGSDWSNLNHRPTTNSASHNAAELQDVTFPTAYLTVPGTSQVISQRLHLPTGGKAEGATRRSSQPDPADLSRQEHQQRADALEQQQQMKILEWENRMKVLAWEQELVREKRRAARQKMKAFRMKKSYYRAKLKRMGEEVPASSGSSSDEEAKTRQTSQRAPVVQDHP</sequence>
<feature type="region of interest" description="Disordered" evidence="1">
    <location>
        <begin position="337"/>
        <end position="369"/>
    </location>
</feature>
<feature type="region of interest" description="Disordered" evidence="1">
    <location>
        <begin position="420"/>
        <end position="453"/>
    </location>
</feature>
<accession>A0A4Z2HIJ1</accession>
<organism evidence="2 3">
    <name type="scientific">Liparis tanakae</name>
    <name type="common">Tanaka's snailfish</name>
    <dbReference type="NCBI Taxonomy" id="230148"/>
    <lineage>
        <taxon>Eukaryota</taxon>
        <taxon>Metazoa</taxon>
        <taxon>Chordata</taxon>
        <taxon>Craniata</taxon>
        <taxon>Vertebrata</taxon>
        <taxon>Euteleostomi</taxon>
        <taxon>Actinopterygii</taxon>
        <taxon>Neopterygii</taxon>
        <taxon>Teleostei</taxon>
        <taxon>Neoteleostei</taxon>
        <taxon>Acanthomorphata</taxon>
        <taxon>Eupercaria</taxon>
        <taxon>Perciformes</taxon>
        <taxon>Cottioidei</taxon>
        <taxon>Cottales</taxon>
        <taxon>Liparidae</taxon>
        <taxon>Liparis</taxon>
    </lineage>
</organism>
<evidence type="ECO:0000313" key="3">
    <source>
        <dbReference type="Proteomes" id="UP000314294"/>
    </source>
</evidence>
<proteinExistence type="predicted"/>
<reference evidence="2 3" key="1">
    <citation type="submission" date="2019-03" db="EMBL/GenBank/DDBJ databases">
        <title>First draft genome of Liparis tanakae, snailfish: a comprehensive survey of snailfish specific genes.</title>
        <authorList>
            <person name="Kim W."/>
            <person name="Song I."/>
            <person name="Jeong J.-H."/>
            <person name="Kim D."/>
            <person name="Kim S."/>
            <person name="Ryu S."/>
            <person name="Song J.Y."/>
            <person name="Lee S.K."/>
        </authorList>
    </citation>
    <scope>NUCLEOTIDE SEQUENCE [LARGE SCALE GENOMIC DNA]</scope>
    <source>
        <tissue evidence="2">Muscle</tissue>
    </source>
</reference>
<feature type="region of interest" description="Disordered" evidence="1">
    <location>
        <begin position="65"/>
        <end position="89"/>
    </location>
</feature>
<dbReference type="AlphaFoldDB" id="A0A4Z2HIJ1"/>
<name>A0A4Z2HIJ1_9TELE</name>
<protein>
    <submittedName>
        <fullName evidence="2">Uncharacterized protein</fullName>
    </submittedName>
</protein>
<keyword evidence="3" id="KW-1185">Reference proteome</keyword>
<dbReference type="OrthoDB" id="8695367at2759"/>
<dbReference type="Proteomes" id="UP000314294">
    <property type="component" value="Unassembled WGS sequence"/>
</dbReference>
<evidence type="ECO:0000256" key="1">
    <source>
        <dbReference type="SAM" id="MobiDB-lite"/>
    </source>
</evidence>
<feature type="compositionally biased region" description="Polar residues" evidence="1">
    <location>
        <begin position="73"/>
        <end position="85"/>
    </location>
</feature>